<dbReference type="InterPro" id="IPR004875">
    <property type="entry name" value="DDE_SF_endonuclease_dom"/>
</dbReference>
<evidence type="ECO:0000313" key="2">
    <source>
        <dbReference type="EMBL" id="CAI6358102.1"/>
    </source>
</evidence>
<organism evidence="2 3">
    <name type="scientific">Macrosiphum euphorbiae</name>
    <name type="common">potato aphid</name>
    <dbReference type="NCBI Taxonomy" id="13131"/>
    <lineage>
        <taxon>Eukaryota</taxon>
        <taxon>Metazoa</taxon>
        <taxon>Ecdysozoa</taxon>
        <taxon>Arthropoda</taxon>
        <taxon>Hexapoda</taxon>
        <taxon>Insecta</taxon>
        <taxon>Pterygota</taxon>
        <taxon>Neoptera</taxon>
        <taxon>Paraneoptera</taxon>
        <taxon>Hemiptera</taxon>
        <taxon>Sternorrhyncha</taxon>
        <taxon>Aphidomorpha</taxon>
        <taxon>Aphidoidea</taxon>
        <taxon>Aphididae</taxon>
        <taxon>Macrosiphini</taxon>
        <taxon>Macrosiphum</taxon>
    </lineage>
</organism>
<evidence type="ECO:0000313" key="3">
    <source>
        <dbReference type="Proteomes" id="UP001160148"/>
    </source>
</evidence>
<dbReference type="Pfam" id="PF03184">
    <property type="entry name" value="DDE_1"/>
    <property type="match status" value="1"/>
</dbReference>
<dbReference type="AlphaFoldDB" id="A0AAV0WQH7"/>
<name>A0AAV0WQH7_9HEMI</name>
<protein>
    <recommendedName>
        <fullName evidence="1">DDE-1 domain-containing protein</fullName>
    </recommendedName>
</protein>
<dbReference type="GO" id="GO:0003676">
    <property type="term" value="F:nucleic acid binding"/>
    <property type="evidence" value="ECO:0007669"/>
    <property type="project" value="InterPro"/>
</dbReference>
<proteinExistence type="predicted"/>
<gene>
    <name evidence="2" type="ORF">MEUPH1_LOCUS13655</name>
</gene>
<evidence type="ECO:0000259" key="1">
    <source>
        <dbReference type="Pfam" id="PF03184"/>
    </source>
</evidence>
<dbReference type="EMBL" id="CARXXK010000002">
    <property type="protein sequence ID" value="CAI6358102.1"/>
    <property type="molecule type" value="Genomic_DNA"/>
</dbReference>
<feature type="domain" description="DDE-1" evidence="1">
    <location>
        <begin position="77"/>
        <end position="133"/>
    </location>
</feature>
<comment type="caution">
    <text evidence="2">The sequence shown here is derived from an EMBL/GenBank/DDBJ whole genome shotgun (WGS) entry which is preliminary data.</text>
</comment>
<accession>A0AAV0WQH7</accession>
<sequence>MARNYKRKTEKPKSIKTLFYTKGNIIDHLRADEDKKSSTYGRPPALTIAVEENLAELLKTKEKFGYALSRKESSCREKTSVLMSCNASGEKGPPLIIFKGKSVWDKWVGEKSNFPGTTYAATENGWMEKQVGRKKSSKRKVTSGASVITSEEAVQMLREKDNEKKKRVATIQEDTERNANEIIDEVINNNLNFYDDLLLNLSVCSNEVNLLNEIERDMNWTLQENLERSEQSDWRLAFDKNIMLVKNSTSSLHNDDIDEIDRIICRLPEPSIGRRGEMVFAKSFAQYNLAK</sequence>
<reference evidence="2 3" key="1">
    <citation type="submission" date="2023-01" db="EMBL/GenBank/DDBJ databases">
        <authorList>
            <person name="Whitehead M."/>
        </authorList>
    </citation>
    <scope>NUCLEOTIDE SEQUENCE [LARGE SCALE GENOMIC DNA]</scope>
</reference>
<keyword evidence="3" id="KW-1185">Reference proteome</keyword>
<dbReference type="Proteomes" id="UP001160148">
    <property type="component" value="Unassembled WGS sequence"/>
</dbReference>